<accession>A0ABN2ACY4</accession>
<proteinExistence type="predicted"/>
<keyword evidence="1" id="KW-1133">Transmembrane helix</keyword>
<keyword evidence="1" id="KW-0472">Membrane</keyword>
<evidence type="ECO:0000256" key="1">
    <source>
        <dbReference type="SAM" id="Phobius"/>
    </source>
</evidence>
<organism evidence="2 3">
    <name type="scientific">Brevibacterium permense</name>
    <dbReference type="NCBI Taxonomy" id="234834"/>
    <lineage>
        <taxon>Bacteria</taxon>
        <taxon>Bacillati</taxon>
        <taxon>Actinomycetota</taxon>
        <taxon>Actinomycetes</taxon>
        <taxon>Micrococcales</taxon>
        <taxon>Brevibacteriaceae</taxon>
        <taxon>Brevibacterium</taxon>
    </lineage>
</organism>
<feature type="transmembrane region" description="Helical" evidence="1">
    <location>
        <begin position="20"/>
        <end position="46"/>
    </location>
</feature>
<keyword evidence="3" id="KW-1185">Reference proteome</keyword>
<comment type="caution">
    <text evidence="2">The sequence shown here is derived from an EMBL/GenBank/DDBJ whole genome shotgun (WGS) entry which is preliminary data.</text>
</comment>
<gene>
    <name evidence="2" type="ORF">GCM10009690_19590</name>
</gene>
<evidence type="ECO:0000313" key="2">
    <source>
        <dbReference type="EMBL" id="GAA1516580.1"/>
    </source>
</evidence>
<dbReference type="Proteomes" id="UP001500177">
    <property type="component" value="Unassembled WGS sequence"/>
</dbReference>
<dbReference type="EMBL" id="BAAALX010000009">
    <property type="protein sequence ID" value="GAA1516580.1"/>
    <property type="molecule type" value="Genomic_DNA"/>
</dbReference>
<keyword evidence="1" id="KW-0812">Transmembrane</keyword>
<reference evidence="2 3" key="1">
    <citation type="journal article" date="2019" name="Int. J. Syst. Evol. Microbiol.">
        <title>The Global Catalogue of Microorganisms (GCM) 10K type strain sequencing project: providing services to taxonomists for standard genome sequencing and annotation.</title>
        <authorList>
            <consortium name="The Broad Institute Genomics Platform"/>
            <consortium name="The Broad Institute Genome Sequencing Center for Infectious Disease"/>
            <person name="Wu L."/>
            <person name="Ma J."/>
        </authorList>
    </citation>
    <scope>NUCLEOTIDE SEQUENCE [LARGE SCALE GENOMIC DNA]</scope>
    <source>
        <strain evidence="2 3">JCM 13318</strain>
    </source>
</reference>
<sequence length="58" mass="6287">MDPSSERGPAPMFYPPLIGYLLLAVVCAVLAVSGWLLILGLFVRVWTTANRPARSADN</sequence>
<name>A0ABN2ACY4_9MICO</name>
<evidence type="ECO:0000313" key="3">
    <source>
        <dbReference type="Proteomes" id="UP001500177"/>
    </source>
</evidence>
<dbReference type="RefSeq" id="WP_173151928.1">
    <property type="nucleotide sequence ID" value="NZ_BAAALX010000009.1"/>
</dbReference>
<protein>
    <submittedName>
        <fullName evidence="2">Uncharacterized protein</fullName>
    </submittedName>
</protein>